<proteinExistence type="predicted"/>
<accession>A0A6C0HYY8</accession>
<organism evidence="1">
    <name type="scientific">viral metagenome</name>
    <dbReference type="NCBI Taxonomy" id="1070528"/>
    <lineage>
        <taxon>unclassified sequences</taxon>
        <taxon>metagenomes</taxon>
        <taxon>organismal metagenomes</taxon>
    </lineage>
</organism>
<evidence type="ECO:0000313" key="1">
    <source>
        <dbReference type="EMBL" id="QHT85804.1"/>
    </source>
</evidence>
<dbReference type="AlphaFoldDB" id="A0A6C0HYY8"/>
<protein>
    <submittedName>
        <fullName evidence="1">Uncharacterized protein</fullName>
    </submittedName>
</protein>
<reference evidence="1" key="1">
    <citation type="journal article" date="2020" name="Nature">
        <title>Giant virus diversity and host interactions through global metagenomics.</title>
        <authorList>
            <person name="Schulz F."/>
            <person name="Roux S."/>
            <person name="Paez-Espino D."/>
            <person name="Jungbluth S."/>
            <person name="Walsh D.A."/>
            <person name="Denef V.J."/>
            <person name="McMahon K.D."/>
            <person name="Konstantinidis K.T."/>
            <person name="Eloe-Fadrosh E.A."/>
            <person name="Kyrpides N.C."/>
            <person name="Woyke T."/>
        </authorList>
    </citation>
    <scope>NUCLEOTIDE SEQUENCE</scope>
    <source>
        <strain evidence="1">GVMAG-M-3300023184-182</strain>
    </source>
</reference>
<dbReference type="EMBL" id="MN740045">
    <property type="protein sequence ID" value="QHT85804.1"/>
    <property type="molecule type" value="Genomic_DNA"/>
</dbReference>
<sequence>MSDKSPYTYIYLFIKDGSPWHEQKIYLHLDQAINASCKNPYDRVEIFVTNCAYSGYEPLNEYYKGGILYKNGEPVLFY</sequence>
<name>A0A6C0HYY8_9ZZZZ</name>